<dbReference type="OMA" id="GYPRCAF"/>
<reference evidence="6" key="1">
    <citation type="submission" date="2014-04" db="EMBL/GenBank/DDBJ databases">
        <title>Evolutionary Origins and Diversification of the Mycorrhizal Mutualists.</title>
        <authorList>
            <consortium name="DOE Joint Genome Institute"/>
            <consortium name="Mycorrhizal Genomics Consortium"/>
            <person name="Kohler A."/>
            <person name="Kuo A."/>
            <person name="Nagy L.G."/>
            <person name="Floudas D."/>
            <person name="Copeland A."/>
            <person name="Barry K.W."/>
            <person name="Cichocki N."/>
            <person name="Veneault-Fourrey C."/>
            <person name="LaButti K."/>
            <person name="Lindquist E.A."/>
            <person name="Lipzen A."/>
            <person name="Lundell T."/>
            <person name="Morin E."/>
            <person name="Murat C."/>
            <person name="Riley R."/>
            <person name="Ohm R."/>
            <person name="Sun H."/>
            <person name="Tunlid A."/>
            <person name="Henrissat B."/>
            <person name="Grigoriev I.V."/>
            <person name="Hibbett D.S."/>
            <person name="Martin F."/>
        </authorList>
    </citation>
    <scope>NUCLEOTIDE SEQUENCE [LARGE SCALE GENOMIC DNA]</scope>
    <source>
        <strain evidence="6">FD-334 SS-4</strain>
    </source>
</reference>
<dbReference type="SUPFAM" id="SSF53474">
    <property type="entry name" value="alpha/beta-Hydrolases"/>
    <property type="match status" value="1"/>
</dbReference>
<evidence type="ECO:0000259" key="3">
    <source>
        <dbReference type="Pfam" id="PF00561"/>
    </source>
</evidence>
<dbReference type="OrthoDB" id="425534at2759"/>
<dbReference type="Pfam" id="PF00561">
    <property type="entry name" value="Abhydrolase_1"/>
    <property type="match status" value="1"/>
</dbReference>
<dbReference type="InterPro" id="IPR029058">
    <property type="entry name" value="AB_hydrolase_fold"/>
</dbReference>
<accession>A0A0D2NS13</accession>
<evidence type="ECO:0000259" key="4">
    <source>
        <dbReference type="Pfam" id="PF08386"/>
    </source>
</evidence>
<dbReference type="STRING" id="945553.A0A0D2NS13"/>
<evidence type="ECO:0000256" key="2">
    <source>
        <dbReference type="ARBA" id="ARBA00022801"/>
    </source>
</evidence>
<evidence type="ECO:0000313" key="5">
    <source>
        <dbReference type="EMBL" id="KJA21599.1"/>
    </source>
</evidence>
<dbReference type="InterPro" id="IPR000073">
    <property type="entry name" value="AB_hydrolase_1"/>
</dbReference>
<name>A0A0D2NS13_HYPSF</name>
<dbReference type="PANTHER" id="PTHR43248:SF25">
    <property type="entry name" value="AB HYDROLASE-1 DOMAIN-CONTAINING PROTEIN-RELATED"/>
    <property type="match status" value="1"/>
</dbReference>
<feature type="domain" description="Peptidase S33 tripeptidyl aminopeptidase-like C-terminal" evidence="4">
    <location>
        <begin position="329"/>
        <end position="431"/>
    </location>
</feature>
<evidence type="ECO:0000313" key="6">
    <source>
        <dbReference type="Proteomes" id="UP000054270"/>
    </source>
</evidence>
<dbReference type="Gene3D" id="3.40.50.1820">
    <property type="entry name" value="alpha/beta hydrolase"/>
    <property type="match status" value="1"/>
</dbReference>
<evidence type="ECO:0000256" key="1">
    <source>
        <dbReference type="ARBA" id="ARBA00010088"/>
    </source>
</evidence>
<dbReference type="EMBL" id="KN817556">
    <property type="protein sequence ID" value="KJA21599.1"/>
    <property type="molecule type" value="Genomic_DNA"/>
</dbReference>
<dbReference type="Proteomes" id="UP000054270">
    <property type="component" value="Unassembled WGS sequence"/>
</dbReference>
<organism evidence="5 6">
    <name type="scientific">Hypholoma sublateritium (strain FD-334 SS-4)</name>
    <dbReference type="NCBI Taxonomy" id="945553"/>
    <lineage>
        <taxon>Eukaryota</taxon>
        <taxon>Fungi</taxon>
        <taxon>Dikarya</taxon>
        <taxon>Basidiomycota</taxon>
        <taxon>Agaricomycotina</taxon>
        <taxon>Agaricomycetes</taxon>
        <taxon>Agaricomycetidae</taxon>
        <taxon>Agaricales</taxon>
        <taxon>Agaricineae</taxon>
        <taxon>Strophariaceae</taxon>
        <taxon>Hypholoma</taxon>
    </lineage>
</organism>
<proteinExistence type="inferred from homology"/>
<dbReference type="GO" id="GO:0016787">
    <property type="term" value="F:hydrolase activity"/>
    <property type="evidence" value="ECO:0007669"/>
    <property type="project" value="UniProtKB-KW"/>
</dbReference>
<dbReference type="PANTHER" id="PTHR43248">
    <property type="entry name" value="2-SUCCINYL-6-HYDROXY-2,4-CYCLOHEXADIENE-1-CARBOXYLATE SYNTHASE"/>
    <property type="match status" value="1"/>
</dbReference>
<keyword evidence="6" id="KW-1185">Reference proteome</keyword>
<dbReference type="Pfam" id="PF08386">
    <property type="entry name" value="Abhydrolase_4"/>
    <property type="match status" value="1"/>
</dbReference>
<sequence>VPPESGLYRGPVLFNPGGPGSGVDFIRSARGEQFSSILGPQFDILSFDPRGVARSTPRVSFFESDVERELWMSETIAANMSDVPRVWARAHVLSQLAGEADTGYLRHVNTDNTARDMLRIFEAHGRSKIQYWGFSYGTILGATFAAMFPDKVERMVLDGVSDSEDYYASRWASGLMDTDKAMESFYTGCAAAGPDGCAFWAPTTEEIRQNASALSDFVRISPIPTRTSLRYGLFDINKLDAALFTSLYFPYSSFPALAQGLSEVAAGTPKILFDRENLPLYKCACDAPECAYASVVDVAAAFFCNDGVDTPGDLQSTEEYFSLMKKLSPEWGINWAHIRMKCVGWPKFPKNHFRGPFIANTSHPILLIGNTADPVSPLWVANKMSKGFKDSVVLTQDSVGHGSVSAPSLCTQKYVRGYFIDGTLPGSGTVCLTVSQPFPLAGISIEGSGNQALFSEDLTSDEVGILEAILNLSKDPGVVLF</sequence>
<dbReference type="InterPro" id="IPR013595">
    <property type="entry name" value="Pept_S33_TAP-like_C"/>
</dbReference>
<protein>
    <submittedName>
        <fullName evidence="5">Uncharacterized protein</fullName>
    </submittedName>
</protein>
<dbReference type="AlphaFoldDB" id="A0A0D2NS13"/>
<dbReference type="InterPro" id="IPR051601">
    <property type="entry name" value="Serine_prot/Carboxylest_S33"/>
</dbReference>
<comment type="similarity">
    <text evidence="1">Belongs to the peptidase S33 family.</text>
</comment>
<gene>
    <name evidence="5" type="ORF">HYPSUDRAFT_140328</name>
</gene>
<feature type="non-terminal residue" evidence="5">
    <location>
        <position position="1"/>
    </location>
</feature>
<feature type="domain" description="AB hydrolase-1" evidence="3">
    <location>
        <begin position="11"/>
        <end position="178"/>
    </location>
</feature>
<keyword evidence="2" id="KW-0378">Hydrolase</keyword>